<dbReference type="Proteomes" id="UP000005938">
    <property type="component" value="Unassembled WGS sequence"/>
</dbReference>
<dbReference type="InterPro" id="IPR023459">
    <property type="entry name" value="Tscrpt_elong_fac_GreA/B_fam"/>
</dbReference>
<name>I0W726_9FLAO</name>
<reference evidence="2 3" key="1">
    <citation type="journal article" date="2012" name="J. Bacteriol.">
        <title>Genome Sequence of the Halotolerant Bacterium Imtechella halotolerans K1T.</title>
        <authorList>
            <person name="Kumar S."/>
            <person name="Vikram S."/>
            <person name="Subramanian S."/>
            <person name="Raghava G.P."/>
            <person name="Pinnaka A.K."/>
        </authorList>
    </citation>
    <scope>NUCLEOTIDE SEQUENCE [LARGE SCALE GENOMIC DNA]</scope>
    <source>
        <strain evidence="2 3">K1</strain>
    </source>
</reference>
<keyword evidence="3" id="KW-1185">Reference proteome</keyword>
<dbReference type="STRING" id="946077.W5A_11831"/>
<dbReference type="AlphaFoldDB" id="I0W726"/>
<keyword evidence="2" id="KW-0648">Protein biosynthesis</keyword>
<evidence type="ECO:0000313" key="3">
    <source>
        <dbReference type="Proteomes" id="UP000005938"/>
    </source>
</evidence>
<dbReference type="OrthoDB" id="667380at2"/>
<dbReference type="GO" id="GO:0070063">
    <property type="term" value="F:RNA polymerase binding"/>
    <property type="evidence" value="ECO:0007669"/>
    <property type="project" value="InterPro"/>
</dbReference>
<comment type="caution">
    <text evidence="2">The sequence shown here is derived from an EMBL/GenBank/DDBJ whole genome shotgun (WGS) entry which is preliminary data.</text>
</comment>
<protein>
    <submittedName>
        <fullName evidence="2">Transcription elongation factor</fullName>
    </submittedName>
</protein>
<organism evidence="2 3">
    <name type="scientific">Imtechella halotolerans K1</name>
    <dbReference type="NCBI Taxonomy" id="946077"/>
    <lineage>
        <taxon>Bacteria</taxon>
        <taxon>Pseudomonadati</taxon>
        <taxon>Bacteroidota</taxon>
        <taxon>Flavobacteriia</taxon>
        <taxon>Flavobacteriales</taxon>
        <taxon>Flavobacteriaceae</taxon>
        <taxon>Imtechella</taxon>
    </lineage>
</organism>
<feature type="coiled-coil region" evidence="1">
    <location>
        <begin position="11"/>
        <end position="70"/>
    </location>
</feature>
<dbReference type="RefSeq" id="WP_008240943.1">
    <property type="nucleotide sequence ID" value="NZ_AJJU01000037.1"/>
</dbReference>
<keyword evidence="1" id="KW-0175">Coiled coil</keyword>
<dbReference type="PIRSF" id="PIRSF006092">
    <property type="entry name" value="GreA_GreB"/>
    <property type="match status" value="1"/>
</dbReference>
<keyword evidence="2" id="KW-0251">Elongation factor</keyword>
<sequence length="147" mass="16553">MIKEQVYRKCLDILNARIDKYKGELEIIKESIENNDKASSDEEGGGTTDFTSAQNKVVQYLEEANQMKDQLKQVDIFQTNEVVKIGSIIETSMGNFFLSIPLGKIELDGKMFFAISKEAPVGQLLLDKQVGDTVTFNNNNFTIKVIH</sequence>
<accession>I0W726</accession>
<gene>
    <name evidence="2" type="ORF">W5A_11831</name>
</gene>
<dbReference type="GO" id="GO:0003746">
    <property type="term" value="F:translation elongation factor activity"/>
    <property type="evidence" value="ECO:0007669"/>
    <property type="project" value="UniProtKB-KW"/>
</dbReference>
<dbReference type="eggNOG" id="COG0782">
    <property type="taxonomic scope" value="Bacteria"/>
</dbReference>
<dbReference type="EMBL" id="AJJU01000037">
    <property type="protein sequence ID" value="EID72192.1"/>
    <property type="molecule type" value="Genomic_DNA"/>
</dbReference>
<evidence type="ECO:0000313" key="2">
    <source>
        <dbReference type="EMBL" id="EID72192.1"/>
    </source>
</evidence>
<evidence type="ECO:0000256" key="1">
    <source>
        <dbReference type="SAM" id="Coils"/>
    </source>
</evidence>
<proteinExistence type="predicted"/>